<gene>
    <name evidence="1" type="ORF">VKT23_019490</name>
</gene>
<evidence type="ECO:0000313" key="1">
    <source>
        <dbReference type="EMBL" id="KAK7435792.1"/>
    </source>
</evidence>
<dbReference type="Proteomes" id="UP001498398">
    <property type="component" value="Unassembled WGS sequence"/>
</dbReference>
<sequence length="412" mass="46959">MLVGHAFPCIIARSFASSCSHSSKILLRQISSSNLRFPSFLTGVSTRQTTSSCGLYQRYSTLREASKKKKNVRNETFQDAHTDLRKRLEGSRGHRKGRKQTITGIEVAAMRMICAVTGGKQLPSVTTLLQKWVELKMPVPEMIVKEYLNKYMEHSRSQLPEVLEIFTPHPDYFPLNTKHVSGILNSTPALSRGSPREALQFVRDLNTALLLRRSALQQSIEGSFWGCLVHTHACFHYLFAAEGMAETQPTSSQPLHSVHHLPADLALAERLLACLYDHLLPYHDSPLDHLESPKIRAEAVRALLEIQQILLTVRAAKRLASQRTPKQFPKTRAEEGSEQDKAELSWLTAWFSARDWEKMWYNPQVVNFRYDRLLMFKWGNEQVFLATVDMWLCERGWQAKALGVQNLTEQSS</sequence>
<reference evidence="1 2" key="1">
    <citation type="submission" date="2024-01" db="EMBL/GenBank/DDBJ databases">
        <title>A draft genome for the cacao thread blight pathogen Marasmiellus scandens.</title>
        <authorList>
            <person name="Baruah I.K."/>
            <person name="Leung J."/>
            <person name="Bukari Y."/>
            <person name="Amoako-Attah I."/>
            <person name="Meinhardt L.W."/>
            <person name="Bailey B.A."/>
            <person name="Cohen S.P."/>
        </authorList>
    </citation>
    <scope>NUCLEOTIDE SEQUENCE [LARGE SCALE GENOMIC DNA]</scope>
    <source>
        <strain evidence="1 2">GH-19</strain>
    </source>
</reference>
<proteinExistence type="predicted"/>
<protein>
    <submittedName>
        <fullName evidence="1">Uncharacterized protein</fullName>
    </submittedName>
</protein>
<comment type="caution">
    <text evidence="1">The sequence shown here is derived from an EMBL/GenBank/DDBJ whole genome shotgun (WGS) entry which is preliminary data.</text>
</comment>
<name>A0ABR1IQB1_9AGAR</name>
<organism evidence="1 2">
    <name type="scientific">Marasmiellus scandens</name>
    <dbReference type="NCBI Taxonomy" id="2682957"/>
    <lineage>
        <taxon>Eukaryota</taxon>
        <taxon>Fungi</taxon>
        <taxon>Dikarya</taxon>
        <taxon>Basidiomycota</taxon>
        <taxon>Agaricomycotina</taxon>
        <taxon>Agaricomycetes</taxon>
        <taxon>Agaricomycetidae</taxon>
        <taxon>Agaricales</taxon>
        <taxon>Marasmiineae</taxon>
        <taxon>Omphalotaceae</taxon>
        <taxon>Marasmiellus</taxon>
    </lineage>
</organism>
<dbReference type="EMBL" id="JBANRG010000102">
    <property type="protein sequence ID" value="KAK7435792.1"/>
    <property type="molecule type" value="Genomic_DNA"/>
</dbReference>
<accession>A0ABR1IQB1</accession>
<evidence type="ECO:0000313" key="2">
    <source>
        <dbReference type="Proteomes" id="UP001498398"/>
    </source>
</evidence>
<keyword evidence="2" id="KW-1185">Reference proteome</keyword>